<accession>A0ABQ9XEY2</accession>
<comment type="subcellular location">
    <subcellularLocation>
        <location evidence="1">Membrane</location>
        <topology evidence="1">Multi-pass membrane protein</topology>
    </subcellularLocation>
</comment>
<evidence type="ECO:0000256" key="6">
    <source>
        <dbReference type="SAM" id="MobiDB-lite"/>
    </source>
</evidence>
<keyword evidence="4 5" id="KW-0472">Membrane</keyword>
<feature type="region of interest" description="Disordered" evidence="6">
    <location>
        <begin position="260"/>
        <end position="294"/>
    </location>
</feature>
<keyword evidence="2 5" id="KW-0812">Transmembrane</keyword>
<dbReference type="PANTHER" id="PTHR12560:SF0">
    <property type="entry name" value="LD18904P"/>
    <property type="match status" value="1"/>
</dbReference>
<dbReference type="InterPro" id="IPR006634">
    <property type="entry name" value="TLC-dom"/>
</dbReference>
<dbReference type="InterPro" id="IPR016439">
    <property type="entry name" value="Lag1/Lac1-like"/>
</dbReference>
<feature type="transmembrane region" description="Helical" evidence="7">
    <location>
        <begin position="55"/>
        <end position="72"/>
    </location>
</feature>
<protein>
    <submittedName>
        <fullName evidence="9">TLC domain containing protein</fullName>
    </submittedName>
</protein>
<organism evidence="9 10">
    <name type="scientific">Blattamonas nauphoetae</name>
    <dbReference type="NCBI Taxonomy" id="2049346"/>
    <lineage>
        <taxon>Eukaryota</taxon>
        <taxon>Metamonada</taxon>
        <taxon>Preaxostyla</taxon>
        <taxon>Oxymonadida</taxon>
        <taxon>Blattamonas</taxon>
    </lineage>
</organism>
<evidence type="ECO:0000256" key="2">
    <source>
        <dbReference type="ARBA" id="ARBA00022692"/>
    </source>
</evidence>
<feature type="transmembrane region" description="Helical" evidence="7">
    <location>
        <begin position="12"/>
        <end position="35"/>
    </location>
</feature>
<feature type="domain" description="TLC" evidence="8">
    <location>
        <begin position="43"/>
        <end position="251"/>
    </location>
</feature>
<name>A0ABQ9XEY2_9EUKA</name>
<feature type="transmembrane region" description="Helical" evidence="7">
    <location>
        <begin position="92"/>
        <end position="113"/>
    </location>
</feature>
<evidence type="ECO:0000256" key="1">
    <source>
        <dbReference type="ARBA" id="ARBA00004141"/>
    </source>
</evidence>
<evidence type="ECO:0000256" key="4">
    <source>
        <dbReference type="ARBA" id="ARBA00023136"/>
    </source>
</evidence>
<feature type="compositionally biased region" description="Basic and acidic residues" evidence="6">
    <location>
        <begin position="260"/>
        <end position="270"/>
    </location>
</feature>
<gene>
    <name evidence="9" type="ORF">BLNAU_15195</name>
</gene>
<dbReference type="Proteomes" id="UP001281761">
    <property type="component" value="Unassembled WGS sequence"/>
</dbReference>
<dbReference type="PANTHER" id="PTHR12560">
    <property type="entry name" value="LONGEVITY ASSURANCE FACTOR 1 LAG1"/>
    <property type="match status" value="1"/>
</dbReference>
<keyword evidence="10" id="KW-1185">Reference proteome</keyword>
<evidence type="ECO:0000259" key="8">
    <source>
        <dbReference type="PROSITE" id="PS50922"/>
    </source>
</evidence>
<dbReference type="EMBL" id="JARBJD010000147">
    <property type="protein sequence ID" value="KAK2949892.1"/>
    <property type="molecule type" value="Genomic_DNA"/>
</dbReference>
<feature type="transmembrane region" description="Helical" evidence="7">
    <location>
        <begin position="177"/>
        <end position="200"/>
    </location>
</feature>
<evidence type="ECO:0000313" key="9">
    <source>
        <dbReference type="EMBL" id="KAK2949892.1"/>
    </source>
</evidence>
<evidence type="ECO:0000256" key="7">
    <source>
        <dbReference type="SAM" id="Phobius"/>
    </source>
</evidence>
<evidence type="ECO:0000313" key="10">
    <source>
        <dbReference type="Proteomes" id="UP001281761"/>
    </source>
</evidence>
<feature type="compositionally biased region" description="Polar residues" evidence="6">
    <location>
        <begin position="275"/>
        <end position="294"/>
    </location>
</feature>
<dbReference type="SMART" id="SM00724">
    <property type="entry name" value="TLC"/>
    <property type="match status" value="1"/>
</dbReference>
<evidence type="ECO:0000256" key="3">
    <source>
        <dbReference type="ARBA" id="ARBA00022989"/>
    </source>
</evidence>
<keyword evidence="3 7" id="KW-1133">Transmembrane helix</keyword>
<dbReference type="PROSITE" id="PS50922">
    <property type="entry name" value="TLC"/>
    <property type="match status" value="1"/>
</dbReference>
<reference evidence="9 10" key="1">
    <citation type="journal article" date="2022" name="bioRxiv">
        <title>Genomics of Preaxostyla Flagellates Illuminates Evolutionary Transitions and the Path Towards Mitochondrial Loss.</title>
        <authorList>
            <person name="Novak L.V.F."/>
            <person name="Treitli S.C."/>
            <person name="Pyrih J."/>
            <person name="Halakuc P."/>
            <person name="Pipaliya S.V."/>
            <person name="Vacek V."/>
            <person name="Brzon O."/>
            <person name="Soukal P."/>
            <person name="Eme L."/>
            <person name="Dacks J.B."/>
            <person name="Karnkowska A."/>
            <person name="Elias M."/>
            <person name="Hampl V."/>
        </authorList>
    </citation>
    <scope>NUCLEOTIDE SEQUENCE [LARGE SCALE GENOMIC DNA]</scope>
    <source>
        <strain evidence="9">NAU3</strain>
        <tissue evidence="9">Gut</tissue>
    </source>
</reference>
<sequence>MTDVPWKRIPILFLIGIIAAIFRLQAELVISNGLYHWHYFRTRRTRRFVRETFSFLYLAIVVVYEFMLMYQEKLFNLANCWTDFLTWQASRGFNNIYFIEACTYIQALIYTLMSAYNKRDIIQHSTHHIVTLLLLGLSYKLDCERIGLVVLLCHNASEIFVVLGKAFLYLGHFWPAIVALTFTIITWFAFRIIYFPFFIIRSTLITSYPDIDRYSFPFPGYFTTNFLLLCILVLNIHGLISLVRLYIRLMKNGIMVKQDMEDSKDRDPNDPPKTVTISSNDPPTAQNSSATSSKAYFLPSLAPAFTDRAKED</sequence>
<proteinExistence type="predicted"/>
<dbReference type="Pfam" id="PF03798">
    <property type="entry name" value="TRAM_LAG1_CLN8"/>
    <property type="match status" value="1"/>
</dbReference>
<comment type="caution">
    <text evidence="9">The sequence shown here is derived from an EMBL/GenBank/DDBJ whole genome shotgun (WGS) entry which is preliminary data.</text>
</comment>
<feature type="transmembrane region" description="Helical" evidence="7">
    <location>
        <begin position="220"/>
        <end position="247"/>
    </location>
</feature>
<evidence type="ECO:0000256" key="5">
    <source>
        <dbReference type="PROSITE-ProRule" id="PRU00205"/>
    </source>
</evidence>